<dbReference type="EMBL" id="GBXM01010071">
    <property type="protein sequence ID" value="JAH98506.1"/>
    <property type="molecule type" value="Transcribed_RNA"/>
</dbReference>
<reference evidence="1" key="1">
    <citation type="submission" date="2014-11" db="EMBL/GenBank/DDBJ databases">
        <authorList>
            <person name="Amaro Gonzalez C."/>
        </authorList>
    </citation>
    <scope>NUCLEOTIDE SEQUENCE</scope>
</reference>
<dbReference type="AlphaFoldDB" id="A0A0E9X7R7"/>
<accession>A0A0E9X7R7</accession>
<sequence>MLNVFTISRPSAAVTQSTLNDCEICLSSLCVTAGKWPACFNMLSMNKMDKNMQLSLKSGNRTILKDMVWLSLTTQNSKQA</sequence>
<proteinExistence type="predicted"/>
<name>A0A0E9X7R7_ANGAN</name>
<evidence type="ECO:0000313" key="1">
    <source>
        <dbReference type="EMBL" id="JAH98506.1"/>
    </source>
</evidence>
<reference evidence="1" key="2">
    <citation type="journal article" date="2015" name="Fish Shellfish Immunol.">
        <title>Early steps in the European eel (Anguilla anguilla)-Vibrio vulnificus interaction in the gills: Role of the RtxA13 toxin.</title>
        <authorList>
            <person name="Callol A."/>
            <person name="Pajuelo D."/>
            <person name="Ebbesson L."/>
            <person name="Teles M."/>
            <person name="MacKenzie S."/>
            <person name="Amaro C."/>
        </authorList>
    </citation>
    <scope>NUCLEOTIDE SEQUENCE</scope>
</reference>
<protein>
    <submittedName>
        <fullName evidence="1">Uncharacterized protein</fullName>
    </submittedName>
</protein>
<organism evidence="1">
    <name type="scientific">Anguilla anguilla</name>
    <name type="common">European freshwater eel</name>
    <name type="synonym">Muraena anguilla</name>
    <dbReference type="NCBI Taxonomy" id="7936"/>
    <lineage>
        <taxon>Eukaryota</taxon>
        <taxon>Metazoa</taxon>
        <taxon>Chordata</taxon>
        <taxon>Craniata</taxon>
        <taxon>Vertebrata</taxon>
        <taxon>Euteleostomi</taxon>
        <taxon>Actinopterygii</taxon>
        <taxon>Neopterygii</taxon>
        <taxon>Teleostei</taxon>
        <taxon>Anguilliformes</taxon>
        <taxon>Anguillidae</taxon>
        <taxon>Anguilla</taxon>
    </lineage>
</organism>